<keyword evidence="3" id="KW-1185">Reference proteome</keyword>
<name>A0ABR3SU76_9PEZI</name>
<evidence type="ECO:0000313" key="3">
    <source>
        <dbReference type="Proteomes" id="UP001521116"/>
    </source>
</evidence>
<evidence type="ECO:0008006" key="4">
    <source>
        <dbReference type="Google" id="ProtNLM"/>
    </source>
</evidence>
<evidence type="ECO:0000313" key="2">
    <source>
        <dbReference type="EMBL" id="KAL1629822.1"/>
    </source>
</evidence>
<feature type="signal peptide" evidence="1">
    <location>
        <begin position="1"/>
        <end position="18"/>
    </location>
</feature>
<dbReference type="EMBL" id="JAJVDC020000051">
    <property type="protein sequence ID" value="KAL1629822.1"/>
    <property type="molecule type" value="Genomic_DNA"/>
</dbReference>
<comment type="caution">
    <text evidence="2">The sequence shown here is derived from an EMBL/GenBank/DDBJ whole genome shotgun (WGS) entry which is preliminary data.</text>
</comment>
<accession>A0ABR3SU76</accession>
<dbReference type="Proteomes" id="UP001521116">
    <property type="component" value="Unassembled WGS sequence"/>
</dbReference>
<keyword evidence="1" id="KW-0732">Signal</keyword>
<feature type="chain" id="PRO_5045126026" description="Cell wall protein" evidence="1">
    <location>
        <begin position="19"/>
        <end position="198"/>
    </location>
</feature>
<organism evidence="2 3">
    <name type="scientific">Neofusicoccum ribis</name>
    <dbReference type="NCBI Taxonomy" id="45134"/>
    <lineage>
        <taxon>Eukaryota</taxon>
        <taxon>Fungi</taxon>
        <taxon>Dikarya</taxon>
        <taxon>Ascomycota</taxon>
        <taxon>Pezizomycotina</taxon>
        <taxon>Dothideomycetes</taxon>
        <taxon>Dothideomycetes incertae sedis</taxon>
        <taxon>Botryosphaeriales</taxon>
        <taxon>Botryosphaeriaceae</taxon>
        <taxon>Neofusicoccum</taxon>
    </lineage>
</organism>
<evidence type="ECO:0000256" key="1">
    <source>
        <dbReference type="SAM" id="SignalP"/>
    </source>
</evidence>
<protein>
    <recommendedName>
        <fullName evidence="4">Cell wall protein</fullName>
    </recommendedName>
</protein>
<proteinExistence type="predicted"/>
<gene>
    <name evidence="2" type="ORF">SLS56_005218</name>
</gene>
<reference evidence="2 3" key="1">
    <citation type="submission" date="2024-02" db="EMBL/GenBank/DDBJ databases">
        <title>De novo assembly and annotation of 12 fungi associated with fruit tree decline syndrome in Ontario, Canada.</title>
        <authorList>
            <person name="Sulman M."/>
            <person name="Ellouze W."/>
            <person name="Ilyukhin E."/>
        </authorList>
    </citation>
    <scope>NUCLEOTIDE SEQUENCE [LARGE SCALE GENOMIC DNA]</scope>
    <source>
        <strain evidence="2 3">M1-105</strain>
    </source>
</reference>
<sequence>MRTTTFLTTAVLAAGALARTDLEGCVSSATVAYGGASLIWYVPGTGEICSFLDCGGGRAPPKTTVPGCGAYSGTATYSPDYLPGYGPNATPTSTAAASSTAAPSPSVTAAPSLSSAAVSSSVAAASSSSEESAAASSAASSASSGISWTIMTSVATPVHTPSGTPAASTPATFTGAAGRIEAAAGALVGGVVAALAWL</sequence>